<evidence type="ECO:0000256" key="4">
    <source>
        <dbReference type="ARBA" id="ARBA00022553"/>
    </source>
</evidence>
<feature type="non-terminal residue" evidence="22">
    <location>
        <position position="561"/>
    </location>
</feature>
<protein>
    <recommendedName>
        <fullName evidence="24">Acyl-CoA dehydrogenase family member 9, mitochondrial</fullName>
    </recommendedName>
</protein>
<evidence type="ECO:0000256" key="1">
    <source>
        <dbReference type="ARBA" id="ARBA00001974"/>
    </source>
</evidence>
<sequence>YSHSVSQETVAAESKNAVSPSVKKKQQKFPFAKNIFLGKFDSDILTYPEVLDKERLQTLNEMVAPIERFFSDGDFDSKKIDATGHIPQETLDQLKSFGLFGQQIPEEYGGLGLNATEYARLGEVTSIDGSIAVTLAAHQAIGLKGILIAGNEEQKRRYLPRLATGEWIAAFCLTEAGSGSDAASIQTRAQLSDDKNTWILNGSKIWISNGGIANLFTVFAKTEITGHIGEKQDVVTAFLVERNFGGVTSGKAEDKLGIRGSNTCEVRFRFLTIIPAENILGEVGDGFKVAMNILNIATKCLHYGNCDFPYESGVLKKLIGWTAEHAINRQQFGKPLAEFELIQEKFAKITCLTYAMESMAYLTAGMLDTYENPDCAVEAAIVKVFSSEGCWYGVSECLQILGGMGYMKDYPYERILRDSRVTMIFEGTNEILRIFIALMGIQYAGIELKEVTKKMRNPLMNPNFFFYTIWQKRRQVNDSPTLNLGLDGYLHPSLQGSAKLLEYCVLRLQYGVETVLLHHGKAVIDQQMMLKRLADVAIDIYAMTAVLGRASRSYCIGLQNS</sequence>
<keyword evidence="11" id="KW-0496">Mitochondrion</keyword>
<dbReference type="InterPro" id="IPR009100">
    <property type="entry name" value="AcylCoA_DH/oxidase_NM_dom_sf"/>
</dbReference>
<keyword evidence="8" id="KW-0809">Transit peptide</keyword>
<comment type="catalytic activity">
    <reaction evidence="13">
        <text>oxidized [electron-transfer flavoprotein] + hexadecanoyl-CoA + H(+) = (2E)-hexadecenoyl-CoA + reduced [electron-transfer flavoprotein]</text>
        <dbReference type="Rhea" id="RHEA:43448"/>
        <dbReference type="Rhea" id="RHEA-COMP:10685"/>
        <dbReference type="Rhea" id="RHEA-COMP:10686"/>
        <dbReference type="ChEBI" id="CHEBI:15378"/>
        <dbReference type="ChEBI" id="CHEBI:57379"/>
        <dbReference type="ChEBI" id="CHEBI:57692"/>
        <dbReference type="ChEBI" id="CHEBI:58307"/>
        <dbReference type="ChEBI" id="CHEBI:61526"/>
    </reaction>
    <physiologicalReaction direction="left-to-right" evidence="13">
        <dbReference type="Rhea" id="RHEA:43449"/>
    </physiologicalReaction>
</comment>
<comment type="similarity">
    <text evidence="3 17">Belongs to the acyl-CoA dehydrogenase family.</text>
</comment>
<feature type="domain" description="ACAD9/ACADV-like C-terminal" evidence="21">
    <location>
        <begin position="492"/>
        <end position="560"/>
    </location>
</feature>
<dbReference type="InterPro" id="IPR049448">
    <property type="entry name" value="ACAD9/ACADV-like_C"/>
</dbReference>
<dbReference type="InterPro" id="IPR036250">
    <property type="entry name" value="AcylCo_DH-like_C"/>
</dbReference>
<dbReference type="AlphaFoldDB" id="A0A067R920"/>
<evidence type="ECO:0000256" key="17">
    <source>
        <dbReference type="RuleBase" id="RU362125"/>
    </source>
</evidence>
<comment type="cofactor">
    <cofactor evidence="1 17">
        <name>FAD</name>
        <dbReference type="ChEBI" id="CHEBI:57692"/>
    </cofactor>
</comment>
<evidence type="ECO:0000256" key="7">
    <source>
        <dbReference type="ARBA" id="ARBA00022827"/>
    </source>
</evidence>
<keyword evidence="12" id="KW-0472">Membrane</keyword>
<dbReference type="Gene3D" id="1.10.540.10">
    <property type="entry name" value="Acyl-CoA dehydrogenase/oxidase, N-terminal domain"/>
    <property type="match status" value="1"/>
</dbReference>
<keyword evidence="4" id="KW-0597">Phosphoprotein</keyword>
<evidence type="ECO:0008006" key="24">
    <source>
        <dbReference type="Google" id="ProtNLM"/>
    </source>
</evidence>
<dbReference type="FunFam" id="2.40.110.10:FF:000006">
    <property type="entry name" value="very long-chain specific acyl-CoA dehydrogenase, mitochondrial"/>
    <property type="match status" value="1"/>
</dbReference>
<evidence type="ECO:0000259" key="21">
    <source>
        <dbReference type="Pfam" id="PF21343"/>
    </source>
</evidence>
<dbReference type="PROSITE" id="PS00072">
    <property type="entry name" value="ACYL_COA_DH_1"/>
    <property type="match status" value="1"/>
</dbReference>
<dbReference type="Proteomes" id="UP000027135">
    <property type="component" value="Unassembled WGS sequence"/>
</dbReference>
<dbReference type="Pfam" id="PF21343">
    <property type="entry name" value="ACAD9-ACADV_C"/>
    <property type="match status" value="1"/>
</dbReference>
<dbReference type="FunFam" id="1.10.540.10:FF:000001">
    <property type="entry name" value="Very long-chain-specific acyl-CoA dehydrogenase, mitochondrial"/>
    <property type="match status" value="1"/>
</dbReference>
<evidence type="ECO:0000259" key="20">
    <source>
        <dbReference type="Pfam" id="PF02771"/>
    </source>
</evidence>
<dbReference type="SUPFAM" id="SSF56645">
    <property type="entry name" value="Acyl-CoA dehydrogenase NM domain-like"/>
    <property type="match status" value="1"/>
</dbReference>
<dbReference type="PANTHER" id="PTHR43884:SF9">
    <property type="entry name" value="COMPLEX I ASSEMBLY FACTOR ACAD9, MITOCHONDRIAL"/>
    <property type="match status" value="1"/>
</dbReference>
<dbReference type="InterPro" id="IPR037069">
    <property type="entry name" value="AcylCoA_DH/ox_N_sf"/>
</dbReference>
<comment type="catalytic activity">
    <reaction evidence="14">
        <text>tetradecanoyl-CoA + oxidized [electron-transfer flavoprotein] + H(+) = (2E)-tetradecenoyl-CoA + reduced [electron-transfer flavoprotein]</text>
        <dbReference type="Rhea" id="RHEA:47316"/>
        <dbReference type="Rhea" id="RHEA-COMP:10685"/>
        <dbReference type="Rhea" id="RHEA-COMP:10686"/>
        <dbReference type="ChEBI" id="CHEBI:15378"/>
        <dbReference type="ChEBI" id="CHEBI:57385"/>
        <dbReference type="ChEBI" id="CHEBI:57692"/>
        <dbReference type="ChEBI" id="CHEBI:58307"/>
        <dbReference type="ChEBI" id="CHEBI:61405"/>
    </reaction>
    <physiologicalReaction direction="left-to-right" evidence="14">
        <dbReference type="Rhea" id="RHEA:47317"/>
    </physiologicalReaction>
</comment>
<name>A0A067R920_ZOONE</name>
<evidence type="ECO:0000256" key="15">
    <source>
        <dbReference type="ARBA" id="ARBA00049140"/>
    </source>
</evidence>
<gene>
    <name evidence="22" type="ORF">L798_06335</name>
</gene>
<keyword evidence="5 17" id="KW-0285">Flavoprotein</keyword>
<evidence type="ECO:0000259" key="18">
    <source>
        <dbReference type="Pfam" id="PF00441"/>
    </source>
</evidence>
<dbReference type="STRING" id="136037.A0A067R920"/>
<evidence type="ECO:0000256" key="11">
    <source>
        <dbReference type="ARBA" id="ARBA00023128"/>
    </source>
</evidence>
<evidence type="ECO:0000313" key="23">
    <source>
        <dbReference type="Proteomes" id="UP000027135"/>
    </source>
</evidence>
<dbReference type="GO" id="GO:0003995">
    <property type="term" value="F:acyl-CoA dehydrogenase activity"/>
    <property type="evidence" value="ECO:0007669"/>
    <property type="project" value="InterPro"/>
</dbReference>
<dbReference type="Pfam" id="PF02770">
    <property type="entry name" value="Acyl-CoA_dh_M"/>
    <property type="match status" value="1"/>
</dbReference>
<evidence type="ECO:0000256" key="9">
    <source>
        <dbReference type="ARBA" id="ARBA00022990"/>
    </source>
</evidence>
<dbReference type="PANTHER" id="PTHR43884">
    <property type="entry name" value="ACYL-COA DEHYDROGENASE"/>
    <property type="match status" value="1"/>
</dbReference>
<feature type="non-terminal residue" evidence="22">
    <location>
        <position position="1"/>
    </location>
</feature>
<evidence type="ECO:0000259" key="19">
    <source>
        <dbReference type="Pfam" id="PF02770"/>
    </source>
</evidence>
<dbReference type="InterPro" id="IPR006091">
    <property type="entry name" value="Acyl-CoA_Oxase/DH_mid-dom"/>
</dbReference>
<evidence type="ECO:0000256" key="13">
    <source>
        <dbReference type="ARBA" id="ARBA00047916"/>
    </source>
</evidence>
<dbReference type="InterPro" id="IPR006089">
    <property type="entry name" value="Acyl-CoA_DH_CS"/>
</dbReference>
<comment type="catalytic activity">
    <reaction evidence="16">
        <text>octadecanoyl-CoA + oxidized [electron-transfer flavoprotein] + H(+) = (2E)-octadecenoyl-CoA + reduced [electron-transfer flavoprotein]</text>
        <dbReference type="Rhea" id="RHEA:47240"/>
        <dbReference type="Rhea" id="RHEA-COMP:10685"/>
        <dbReference type="Rhea" id="RHEA-COMP:10686"/>
        <dbReference type="ChEBI" id="CHEBI:15378"/>
        <dbReference type="ChEBI" id="CHEBI:57394"/>
        <dbReference type="ChEBI" id="CHEBI:57692"/>
        <dbReference type="ChEBI" id="CHEBI:58307"/>
        <dbReference type="ChEBI" id="CHEBI:71412"/>
    </reaction>
    <physiologicalReaction direction="left-to-right" evidence="16">
        <dbReference type="Rhea" id="RHEA:47241"/>
    </physiologicalReaction>
</comment>
<comment type="catalytic activity">
    <reaction evidence="15">
        <text>eicosanoyl-CoA + oxidized [electron-transfer flavoprotein] + H(+) = (2E)-eicosenoyl-CoA + reduced [electron-transfer flavoprotein]</text>
        <dbReference type="Rhea" id="RHEA:47236"/>
        <dbReference type="Rhea" id="RHEA-COMP:10685"/>
        <dbReference type="Rhea" id="RHEA-COMP:10686"/>
        <dbReference type="ChEBI" id="CHEBI:15378"/>
        <dbReference type="ChEBI" id="CHEBI:57380"/>
        <dbReference type="ChEBI" id="CHEBI:57692"/>
        <dbReference type="ChEBI" id="CHEBI:58307"/>
        <dbReference type="ChEBI" id="CHEBI:74691"/>
    </reaction>
    <physiologicalReaction direction="left-to-right" evidence="15">
        <dbReference type="Rhea" id="RHEA:47237"/>
    </physiologicalReaction>
</comment>
<evidence type="ECO:0000256" key="8">
    <source>
        <dbReference type="ARBA" id="ARBA00022946"/>
    </source>
</evidence>
<organism evidence="22 23">
    <name type="scientific">Zootermopsis nevadensis</name>
    <name type="common">Dampwood termite</name>
    <dbReference type="NCBI Taxonomy" id="136037"/>
    <lineage>
        <taxon>Eukaryota</taxon>
        <taxon>Metazoa</taxon>
        <taxon>Ecdysozoa</taxon>
        <taxon>Arthropoda</taxon>
        <taxon>Hexapoda</taxon>
        <taxon>Insecta</taxon>
        <taxon>Pterygota</taxon>
        <taxon>Neoptera</taxon>
        <taxon>Polyneoptera</taxon>
        <taxon>Dictyoptera</taxon>
        <taxon>Blattodea</taxon>
        <taxon>Blattoidea</taxon>
        <taxon>Termitoidae</taxon>
        <taxon>Termopsidae</taxon>
        <taxon>Zootermopsis</taxon>
    </lineage>
</organism>
<keyword evidence="9" id="KW-0007">Acetylation</keyword>
<reference evidence="22 23" key="1">
    <citation type="journal article" date="2014" name="Nat. Commun.">
        <title>Molecular traces of alternative social organization in a termite genome.</title>
        <authorList>
            <person name="Terrapon N."/>
            <person name="Li C."/>
            <person name="Robertson H.M."/>
            <person name="Ji L."/>
            <person name="Meng X."/>
            <person name="Booth W."/>
            <person name="Chen Z."/>
            <person name="Childers C.P."/>
            <person name="Glastad K.M."/>
            <person name="Gokhale K."/>
            <person name="Gowin J."/>
            <person name="Gronenberg W."/>
            <person name="Hermansen R.A."/>
            <person name="Hu H."/>
            <person name="Hunt B.G."/>
            <person name="Huylmans A.K."/>
            <person name="Khalil S.M."/>
            <person name="Mitchell R.D."/>
            <person name="Munoz-Torres M.C."/>
            <person name="Mustard J.A."/>
            <person name="Pan H."/>
            <person name="Reese J.T."/>
            <person name="Scharf M.E."/>
            <person name="Sun F."/>
            <person name="Vogel H."/>
            <person name="Xiao J."/>
            <person name="Yang W."/>
            <person name="Yang Z."/>
            <person name="Yang Z."/>
            <person name="Zhou J."/>
            <person name="Zhu J."/>
            <person name="Brent C.S."/>
            <person name="Elsik C.G."/>
            <person name="Goodisman M.A."/>
            <person name="Liberles D.A."/>
            <person name="Roe R.M."/>
            <person name="Vargo E.L."/>
            <person name="Vilcinskas A."/>
            <person name="Wang J."/>
            <person name="Bornberg-Bauer E."/>
            <person name="Korb J."/>
            <person name="Zhang G."/>
            <person name="Liebig J."/>
        </authorList>
    </citation>
    <scope>NUCLEOTIDE SEQUENCE [LARGE SCALE GENOMIC DNA]</scope>
    <source>
        <tissue evidence="22">Whole organism</tissue>
    </source>
</reference>
<dbReference type="Gene3D" id="2.40.110.10">
    <property type="entry name" value="Butyryl-CoA Dehydrogenase, subunit A, domain 2"/>
    <property type="match status" value="1"/>
</dbReference>
<keyword evidence="23" id="KW-1185">Reference proteome</keyword>
<dbReference type="GO" id="GO:0006631">
    <property type="term" value="P:fatty acid metabolic process"/>
    <property type="evidence" value="ECO:0007669"/>
    <property type="project" value="UniProtKB-ARBA"/>
</dbReference>
<dbReference type="InterPro" id="IPR009075">
    <property type="entry name" value="AcylCo_DH/oxidase_C"/>
</dbReference>
<dbReference type="InterPro" id="IPR046373">
    <property type="entry name" value="Acyl-CoA_Oxase/DH_mid-dom_sf"/>
</dbReference>
<dbReference type="EMBL" id="KK852661">
    <property type="protein sequence ID" value="KDR19102.1"/>
    <property type="molecule type" value="Genomic_DNA"/>
</dbReference>
<evidence type="ECO:0000256" key="6">
    <source>
        <dbReference type="ARBA" id="ARBA00022792"/>
    </source>
</evidence>
<keyword evidence="7 17" id="KW-0274">FAD</keyword>
<evidence type="ECO:0000256" key="3">
    <source>
        <dbReference type="ARBA" id="ARBA00009347"/>
    </source>
</evidence>
<keyword evidence="6" id="KW-0999">Mitochondrion inner membrane</keyword>
<dbReference type="InParanoid" id="A0A067R920"/>
<evidence type="ECO:0000313" key="22">
    <source>
        <dbReference type="EMBL" id="KDR19102.1"/>
    </source>
</evidence>
<proteinExistence type="inferred from homology"/>
<dbReference type="GO" id="GO:0005743">
    <property type="term" value="C:mitochondrial inner membrane"/>
    <property type="evidence" value="ECO:0007669"/>
    <property type="project" value="UniProtKB-SubCell"/>
</dbReference>
<evidence type="ECO:0000256" key="10">
    <source>
        <dbReference type="ARBA" id="ARBA00023002"/>
    </source>
</evidence>
<accession>A0A067R920</accession>
<dbReference type="SUPFAM" id="SSF47203">
    <property type="entry name" value="Acyl-CoA dehydrogenase C-terminal domain-like"/>
    <property type="match status" value="1"/>
</dbReference>
<dbReference type="FunFam" id="1.20.140.10:FF:000008">
    <property type="entry name" value="acyl-CoA dehydrogenase family member 9, mitochondrial"/>
    <property type="match status" value="1"/>
</dbReference>
<dbReference type="Pfam" id="PF00441">
    <property type="entry name" value="Acyl-CoA_dh_1"/>
    <property type="match status" value="1"/>
</dbReference>
<dbReference type="OMA" id="CDLANDW"/>
<dbReference type="eggNOG" id="KOG0137">
    <property type="taxonomic scope" value="Eukaryota"/>
</dbReference>
<feature type="domain" description="Acyl-CoA dehydrogenase/oxidase C-terminal" evidence="18">
    <location>
        <begin position="312"/>
        <end position="437"/>
    </location>
</feature>
<evidence type="ECO:0000256" key="14">
    <source>
        <dbReference type="ARBA" id="ARBA00049038"/>
    </source>
</evidence>
<keyword evidence="10 17" id="KW-0560">Oxidoreductase</keyword>
<dbReference type="Gene3D" id="1.20.140.10">
    <property type="entry name" value="Butyryl-CoA Dehydrogenase, subunit A, domain 3"/>
    <property type="match status" value="2"/>
</dbReference>
<evidence type="ECO:0000256" key="16">
    <source>
        <dbReference type="ARBA" id="ARBA00049224"/>
    </source>
</evidence>
<feature type="domain" description="Acyl-CoA dehydrogenase/oxidase N-terminal" evidence="20">
    <location>
        <begin position="78"/>
        <end position="166"/>
    </location>
</feature>
<evidence type="ECO:0000256" key="5">
    <source>
        <dbReference type="ARBA" id="ARBA00022630"/>
    </source>
</evidence>
<dbReference type="Pfam" id="PF02771">
    <property type="entry name" value="Acyl-CoA_dh_N"/>
    <property type="match status" value="1"/>
</dbReference>
<evidence type="ECO:0000256" key="12">
    <source>
        <dbReference type="ARBA" id="ARBA00023136"/>
    </source>
</evidence>
<dbReference type="GO" id="GO:0050660">
    <property type="term" value="F:flavin adenine dinucleotide binding"/>
    <property type="evidence" value="ECO:0007669"/>
    <property type="project" value="InterPro"/>
</dbReference>
<feature type="domain" description="Acyl-CoA oxidase/dehydrogenase middle" evidence="19">
    <location>
        <begin position="170"/>
        <end position="268"/>
    </location>
</feature>
<dbReference type="InterPro" id="IPR013786">
    <property type="entry name" value="AcylCoA_DH/ox_N"/>
</dbReference>
<dbReference type="PROSITE" id="PS00073">
    <property type="entry name" value="ACYL_COA_DH_2"/>
    <property type="match status" value="1"/>
</dbReference>
<comment type="subcellular location">
    <subcellularLocation>
        <location evidence="2">Mitochondrion inner membrane</location>
        <topology evidence="2">Peripheral membrane protein</topology>
    </subcellularLocation>
</comment>
<evidence type="ECO:0000256" key="2">
    <source>
        <dbReference type="ARBA" id="ARBA00004637"/>
    </source>
</evidence>